<evidence type="ECO:0000313" key="2">
    <source>
        <dbReference type="EMBL" id="POS81247.1"/>
    </source>
</evidence>
<dbReference type="OrthoDB" id="5220781at2759"/>
<feature type="compositionally biased region" description="Low complexity" evidence="1">
    <location>
        <begin position="271"/>
        <end position="293"/>
    </location>
</feature>
<feature type="compositionally biased region" description="Polar residues" evidence="1">
    <location>
        <begin position="63"/>
        <end position="75"/>
    </location>
</feature>
<gene>
    <name evidence="2" type="ORF">DHEL01_v200347</name>
</gene>
<feature type="region of interest" description="Disordered" evidence="1">
    <location>
        <begin position="128"/>
        <end position="148"/>
    </location>
</feature>
<dbReference type="STRING" id="158607.A0A2P5IFH4"/>
<feature type="region of interest" description="Disordered" evidence="1">
    <location>
        <begin position="1"/>
        <end position="21"/>
    </location>
</feature>
<organism evidence="2 3">
    <name type="scientific">Diaporthe helianthi</name>
    <dbReference type="NCBI Taxonomy" id="158607"/>
    <lineage>
        <taxon>Eukaryota</taxon>
        <taxon>Fungi</taxon>
        <taxon>Dikarya</taxon>
        <taxon>Ascomycota</taxon>
        <taxon>Pezizomycotina</taxon>
        <taxon>Sordariomycetes</taxon>
        <taxon>Sordariomycetidae</taxon>
        <taxon>Diaporthales</taxon>
        <taxon>Diaporthaceae</taxon>
        <taxon>Diaporthe</taxon>
    </lineage>
</organism>
<feature type="region of interest" description="Disordered" evidence="1">
    <location>
        <begin position="52"/>
        <end position="75"/>
    </location>
</feature>
<dbReference type="EMBL" id="MAVT02000014">
    <property type="protein sequence ID" value="POS81247.1"/>
    <property type="molecule type" value="Genomic_DNA"/>
</dbReference>
<dbReference type="AlphaFoldDB" id="A0A2P5IFH4"/>
<comment type="caution">
    <text evidence="2">The sequence shown here is derived from an EMBL/GenBank/DDBJ whole genome shotgun (WGS) entry which is preliminary data.</text>
</comment>
<evidence type="ECO:0000256" key="1">
    <source>
        <dbReference type="SAM" id="MobiDB-lite"/>
    </source>
</evidence>
<reference evidence="2" key="1">
    <citation type="submission" date="2017-09" db="EMBL/GenBank/DDBJ databases">
        <title>Polyketide synthases of a Diaporthe helianthi virulent isolate.</title>
        <authorList>
            <person name="Baroncelli R."/>
        </authorList>
    </citation>
    <scope>NUCLEOTIDE SEQUENCE [LARGE SCALE GENOMIC DNA]</scope>
    <source>
        <strain evidence="2">7/96</strain>
    </source>
</reference>
<evidence type="ECO:0000313" key="3">
    <source>
        <dbReference type="Proteomes" id="UP000094444"/>
    </source>
</evidence>
<protein>
    <submittedName>
        <fullName evidence="2">Uncharacterized protein</fullName>
    </submittedName>
</protein>
<dbReference type="Proteomes" id="UP000094444">
    <property type="component" value="Unassembled WGS sequence"/>
</dbReference>
<name>A0A2P5IFH4_DIAHE</name>
<sequence>MHQLQDARDFANTHQNHHPERATSAITTTTQQQHQHQHLHCHCHNSFHHPMAFESSSSSSSSDPEANSPLTSSPSLSDILDNLPSAVKTSLGPLNTIRRSVSIRSWASYFYEISSNTMGVAASHHEGATAARGSSSSSTTVVSRTTSTTAVEMQQYSNRGEKRAAATTGATTSHARAQRRIAEGPIQDEVDYNFGINRFCGLQGQLLVNNSLSLNGHSPAGGIDRRAYVQGVAWLVHGLPDDLDKHEKAELIRAMPPSVLEEAHMTPTSRQPGSPGHHPPQSSSTAPSTTITTAATTTSTTSSVFDYYFSISMSLSSIVTGVNVSEAWWPLAQRVLRAAWLQLLVPLHMLWAYVLVLLGRALRLEREYKVAEQVVKHSGELGYGVGRGGVRLSGVIYNHGGARVGHLVTNVVAYTADGLVKGISDGILEARTERRRCCGGGGE</sequence>
<proteinExistence type="predicted"/>
<accession>A0A2P5IFH4</accession>
<feature type="region of interest" description="Disordered" evidence="1">
    <location>
        <begin position="262"/>
        <end position="293"/>
    </location>
</feature>
<keyword evidence="3" id="KW-1185">Reference proteome</keyword>
<dbReference type="InParanoid" id="A0A2P5IFH4"/>